<dbReference type="OrthoDB" id="9972212at2759"/>
<protein>
    <submittedName>
        <fullName evidence="2">Ciliary microtubule inner protein 5</fullName>
    </submittedName>
</protein>
<dbReference type="InterPro" id="IPR020339">
    <property type="entry name" value="C20orf85-like"/>
</dbReference>
<feature type="region of interest" description="Disordered" evidence="1">
    <location>
        <begin position="1"/>
        <end position="56"/>
    </location>
</feature>
<evidence type="ECO:0000313" key="3">
    <source>
        <dbReference type="Proteomes" id="UP000694569"/>
    </source>
</evidence>
<dbReference type="Proteomes" id="UP000694569">
    <property type="component" value="Unplaced"/>
</dbReference>
<dbReference type="Ensembl" id="ENSLLET00000039867.1">
    <property type="protein sequence ID" value="ENSLLEP00000038361.1"/>
    <property type="gene ID" value="ENSLLEG00000024331.1"/>
</dbReference>
<feature type="compositionally biased region" description="Polar residues" evidence="1">
    <location>
        <begin position="27"/>
        <end position="36"/>
    </location>
</feature>
<dbReference type="AlphaFoldDB" id="A0A8C5QJM2"/>
<dbReference type="PANTHER" id="PTHR31909">
    <property type="entry name" value="CHROMOSOME 20 ORF85 FAMILY MEMBER"/>
    <property type="match status" value="1"/>
</dbReference>
<proteinExistence type="predicted"/>
<evidence type="ECO:0000313" key="2">
    <source>
        <dbReference type="Ensembl" id="ENSLLEP00000038361.1"/>
    </source>
</evidence>
<keyword evidence="3" id="KW-1185">Reference proteome</keyword>
<accession>A0A8C5QJM2</accession>
<feature type="compositionally biased region" description="Polar residues" evidence="1">
    <location>
        <begin position="1"/>
        <end position="14"/>
    </location>
</feature>
<dbReference type="GeneTree" id="ENSGT00940000154459"/>
<reference evidence="2" key="2">
    <citation type="submission" date="2025-09" db="UniProtKB">
        <authorList>
            <consortium name="Ensembl"/>
        </authorList>
    </citation>
    <scope>IDENTIFICATION</scope>
</reference>
<dbReference type="Pfam" id="PF14945">
    <property type="entry name" value="LLC1"/>
    <property type="match status" value="1"/>
</dbReference>
<organism evidence="2 3">
    <name type="scientific">Leptobrachium leishanense</name>
    <name type="common">Leishan spiny toad</name>
    <dbReference type="NCBI Taxonomy" id="445787"/>
    <lineage>
        <taxon>Eukaryota</taxon>
        <taxon>Metazoa</taxon>
        <taxon>Chordata</taxon>
        <taxon>Craniata</taxon>
        <taxon>Vertebrata</taxon>
        <taxon>Euteleostomi</taxon>
        <taxon>Amphibia</taxon>
        <taxon>Batrachia</taxon>
        <taxon>Anura</taxon>
        <taxon>Pelobatoidea</taxon>
        <taxon>Megophryidae</taxon>
        <taxon>Leptobrachium</taxon>
    </lineage>
</organism>
<reference evidence="2" key="1">
    <citation type="submission" date="2025-08" db="UniProtKB">
        <authorList>
            <consortium name="Ensembl"/>
        </authorList>
    </citation>
    <scope>IDENTIFICATION</scope>
</reference>
<dbReference type="PANTHER" id="PTHR31909:SF2">
    <property type="entry name" value="RIKEN CDNA 2410004P03 GENE"/>
    <property type="match status" value="1"/>
</dbReference>
<sequence>MSSKPVSIRRTTSAGYRLPDRRPAHLETNSTSSLNKTHPGARQNPPLGARDKDKATWEDAVRSDHVWRELVESEKRGEKRWDEQWGFLKEYDALGNKKEPDILPEEAFSENMPSTTSQIMGSRINTELGKSLSRMDYILTGGNQKRKLGNELAPC</sequence>
<name>A0A8C5QJM2_9ANUR</name>
<gene>
    <name evidence="2" type="primary">CIMIP5</name>
</gene>
<evidence type="ECO:0000256" key="1">
    <source>
        <dbReference type="SAM" id="MobiDB-lite"/>
    </source>
</evidence>